<evidence type="ECO:0000256" key="5">
    <source>
        <dbReference type="ARBA" id="ARBA00023180"/>
    </source>
</evidence>
<dbReference type="GO" id="GO:0016020">
    <property type="term" value="C:membrane"/>
    <property type="evidence" value="ECO:0007669"/>
    <property type="project" value="UniProtKB-SubCell"/>
</dbReference>
<gene>
    <name evidence="7" type="ORF">SAMN04488094_109110</name>
</gene>
<evidence type="ECO:0000256" key="1">
    <source>
        <dbReference type="ARBA" id="ARBA00004606"/>
    </source>
</evidence>
<keyword evidence="8" id="KW-1185">Reference proteome</keyword>
<keyword evidence="4" id="KW-0472">Membrane</keyword>
<dbReference type="Pfam" id="PF19349">
    <property type="entry name" value="DUF5927"/>
    <property type="match status" value="1"/>
</dbReference>
<proteinExistence type="predicted"/>
<dbReference type="InterPro" id="IPR003406">
    <property type="entry name" value="Glyco_trans_14"/>
</dbReference>
<dbReference type="STRING" id="441112.SAMN04488094_109110"/>
<dbReference type="GO" id="GO:0016757">
    <property type="term" value="F:glycosyltransferase activity"/>
    <property type="evidence" value="ECO:0007669"/>
    <property type="project" value="UniProtKB-KW"/>
</dbReference>
<dbReference type="InterPro" id="IPR045971">
    <property type="entry name" value="DUF5927"/>
</dbReference>
<name>A0A1I1M776_9RHOB</name>
<evidence type="ECO:0000256" key="3">
    <source>
        <dbReference type="ARBA" id="ARBA00022679"/>
    </source>
</evidence>
<feature type="domain" description="DUF5927" evidence="6">
    <location>
        <begin position="267"/>
        <end position="565"/>
    </location>
</feature>
<protein>
    <submittedName>
        <fullName evidence="7">Core-2/I-Branching enzyme</fullName>
    </submittedName>
</protein>
<evidence type="ECO:0000256" key="4">
    <source>
        <dbReference type="ARBA" id="ARBA00023136"/>
    </source>
</evidence>
<evidence type="ECO:0000313" key="7">
    <source>
        <dbReference type="EMBL" id="SFC79068.1"/>
    </source>
</evidence>
<dbReference type="EMBL" id="FOLG01000009">
    <property type="protein sequence ID" value="SFC79068.1"/>
    <property type="molecule type" value="Genomic_DNA"/>
</dbReference>
<keyword evidence="3" id="KW-0808">Transferase</keyword>
<comment type="subcellular location">
    <subcellularLocation>
        <location evidence="1">Membrane</location>
        <topology evidence="1">Single-pass type II membrane protein</topology>
    </subcellularLocation>
</comment>
<dbReference type="Pfam" id="PF02485">
    <property type="entry name" value="Branch"/>
    <property type="match status" value="1"/>
</dbReference>
<dbReference type="AlphaFoldDB" id="A0A1I1M776"/>
<reference evidence="7 8" key="1">
    <citation type="submission" date="2016-10" db="EMBL/GenBank/DDBJ databases">
        <authorList>
            <person name="de Groot N.N."/>
        </authorList>
    </citation>
    <scope>NUCLEOTIDE SEQUENCE [LARGE SCALE GENOMIC DNA]</scope>
    <source>
        <strain evidence="7 8">DSM 19548</strain>
    </source>
</reference>
<keyword evidence="2" id="KW-0328">Glycosyltransferase</keyword>
<evidence type="ECO:0000313" key="8">
    <source>
        <dbReference type="Proteomes" id="UP000198728"/>
    </source>
</evidence>
<dbReference type="Proteomes" id="UP000198728">
    <property type="component" value="Unassembled WGS sequence"/>
</dbReference>
<keyword evidence="5" id="KW-0325">Glycoprotein</keyword>
<evidence type="ECO:0000259" key="6">
    <source>
        <dbReference type="Pfam" id="PF19349"/>
    </source>
</evidence>
<organism evidence="7 8">
    <name type="scientific">Tropicimonas isoalkanivorans</name>
    <dbReference type="NCBI Taxonomy" id="441112"/>
    <lineage>
        <taxon>Bacteria</taxon>
        <taxon>Pseudomonadati</taxon>
        <taxon>Pseudomonadota</taxon>
        <taxon>Alphaproteobacteria</taxon>
        <taxon>Rhodobacterales</taxon>
        <taxon>Roseobacteraceae</taxon>
        <taxon>Tropicimonas</taxon>
    </lineage>
</organism>
<accession>A0A1I1M776</accession>
<dbReference type="OrthoDB" id="7943907at2"/>
<evidence type="ECO:0000256" key="2">
    <source>
        <dbReference type="ARBA" id="ARBA00022676"/>
    </source>
</evidence>
<dbReference type="RefSeq" id="WP_093361489.1">
    <property type="nucleotide sequence ID" value="NZ_FOLG01000009.1"/>
</dbReference>
<sequence length="566" mass="64542">MTVGFVMLVDAALERAAQVARHWAESGCPVVIHVDAEVTKRSYDAFRRDLADLETLEFVETRRRCEWGSWDSVAATMDGAEMMLDAFPDVRHVYLATGACLPLRPVAELQTHLAGRPHTDFIESATVESVDWSKGGFDRERFTFRSPLSSRKQGSLFDRVVRLQRRSGRTRQVPEGLVPHRGSPWWCLTRSTLSALLQDPRRREYEDFFRSVQAPDQSYFQTLVRKYAWRVESRSLTLSKLDYQGRSQTFYDDHLQLLRRSDCFVARKIWPLAERLYSNLLSNDPGVTQNAEPDPGKIDRLFNQAIERRTRGRPGLYMQSRFPLQKRENGESSGSYSVFEGFDDLFDDFEAWLSKTTGNRVHGHLYGPGCAEFAGGEAIFNGGLSDSAAIRDYNPCAFLRNLVWNTRGERQCFMFGPSDNQDITDFIAGDRNAQISVITGTWAIRLFRQKEAPEAVRKEAARLQRIEQEHVRILGADWAKARIRIWPLAEFIEAPMDNLQCILDEIGPRGARRLTEAPRLTDLTGFGRFLQELKNEGMAIHLAGEFSVGRDPTPIVPDSPRRLVVK</sequence>